<feature type="region of interest" description="Disordered" evidence="4">
    <location>
        <begin position="71"/>
        <end position="121"/>
    </location>
</feature>
<dbReference type="InterPro" id="IPR047048">
    <property type="entry name" value="TlyA"/>
</dbReference>
<dbReference type="InterPro" id="IPR002877">
    <property type="entry name" value="RNA_MeTrfase_FtsJ_dom"/>
</dbReference>
<evidence type="ECO:0000259" key="5">
    <source>
        <dbReference type="SMART" id="SM00363"/>
    </source>
</evidence>
<dbReference type="SUPFAM" id="SSF55174">
    <property type="entry name" value="Alpha-L RNA-binding motif"/>
    <property type="match status" value="1"/>
</dbReference>
<evidence type="ECO:0000256" key="4">
    <source>
        <dbReference type="SAM" id="MobiDB-lite"/>
    </source>
</evidence>
<comment type="caution">
    <text evidence="6">The sequence shown here is derived from an EMBL/GenBank/DDBJ whole genome shotgun (WGS) entry which is preliminary data.</text>
</comment>
<dbReference type="GO" id="GO:0008168">
    <property type="term" value="F:methyltransferase activity"/>
    <property type="evidence" value="ECO:0007669"/>
    <property type="project" value="InterPro"/>
</dbReference>
<sequence length="388" mass="41403">MQCQCWRALHAQFTHRLPTAYHYSYGKAFCDGLVRHSKTTCASPSPPLTAWRAGPSSLNCISTTSDACCSSNSSDPDESKQPSTSGRHVVEQSRKAVDRATSNSAEAAAQGKPAPRRGPKQRMRLDEYCLQLAPQYSRNVIQSFILQGKVRVGDRVVTKAGAPVVVGAPDSPAVVIDAEQPKYVCRAGLKLEKALQHWGIDVRGLVALDSGQSTGGFTDCLLQHGAAKVYGIDVGYNQLSERIRRDERVVVMEKFNLRHLGPQHLPEKVDIATLDLSFISLLLVVGAVASVLAPGGRLVALIKPQFEAGRKQVSAGGVVRDPKVHAEVVARVTGGIAAHGFQLVGVTESPIKGDKSGNTEFLAYFLRSPQHPAEAAGEAVAVVAGADG</sequence>
<evidence type="ECO:0000313" key="7">
    <source>
        <dbReference type="Proteomes" id="UP001054857"/>
    </source>
</evidence>
<accession>A0AAD3DJ35</accession>
<dbReference type="PANTHER" id="PTHR32319">
    <property type="entry name" value="BACTERIAL HEMOLYSIN-LIKE PROTEIN"/>
    <property type="match status" value="1"/>
</dbReference>
<dbReference type="Gene3D" id="3.40.50.150">
    <property type="entry name" value="Vaccinia Virus protein VP39"/>
    <property type="match status" value="1"/>
</dbReference>
<dbReference type="SMART" id="SM00363">
    <property type="entry name" value="S4"/>
    <property type="match status" value="1"/>
</dbReference>
<dbReference type="CDD" id="cd00165">
    <property type="entry name" value="S4"/>
    <property type="match status" value="1"/>
</dbReference>
<dbReference type="Pfam" id="PF01479">
    <property type="entry name" value="S4"/>
    <property type="match status" value="1"/>
</dbReference>
<feature type="compositionally biased region" description="Basic and acidic residues" evidence="4">
    <location>
        <begin position="88"/>
        <end position="98"/>
    </location>
</feature>
<dbReference type="InterPro" id="IPR036986">
    <property type="entry name" value="S4_RNA-bd_sf"/>
</dbReference>
<dbReference type="PROSITE" id="PS50889">
    <property type="entry name" value="S4"/>
    <property type="match status" value="1"/>
</dbReference>
<evidence type="ECO:0000313" key="6">
    <source>
        <dbReference type="EMBL" id="GFR41337.1"/>
    </source>
</evidence>
<keyword evidence="1 3" id="KW-0694">RNA-binding</keyword>
<dbReference type="NCBIfam" id="TIGR00478">
    <property type="entry name" value="tly"/>
    <property type="match status" value="1"/>
</dbReference>
<dbReference type="CDD" id="cd02440">
    <property type="entry name" value="AdoMet_MTases"/>
    <property type="match status" value="1"/>
</dbReference>
<evidence type="ECO:0000256" key="3">
    <source>
        <dbReference type="PROSITE-ProRule" id="PRU00182"/>
    </source>
</evidence>
<dbReference type="GO" id="GO:0032259">
    <property type="term" value="P:methylation"/>
    <property type="evidence" value="ECO:0007669"/>
    <property type="project" value="InterPro"/>
</dbReference>
<dbReference type="InterPro" id="IPR004538">
    <property type="entry name" value="Hemolysin_A/TlyA"/>
</dbReference>
<dbReference type="Pfam" id="PF01728">
    <property type="entry name" value="FtsJ"/>
    <property type="match status" value="1"/>
</dbReference>
<dbReference type="SUPFAM" id="SSF53335">
    <property type="entry name" value="S-adenosyl-L-methionine-dependent methyltransferases"/>
    <property type="match status" value="1"/>
</dbReference>
<evidence type="ECO:0000256" key="2">
    <source>
        <dbReference type="ARBA" id="ARBA00029460"/>
    </source>
</evidence>
<gene>
    <name evidence="6" type="ORF">Agub_g2022</name>
</gene>
<keyword evidence="7" id="KW-1185">Reference proteome</keyword>
<dbReference type="GO" id="GO:0003723">
    <property type="term" value="F:RNA binding"/>
    <property type="evidence" value="ECO:0007669"/>
    <property type="project" value="UniProtKB-KW"/>
</dbReference>
<dbReference type="Proteomes" id="UP001054857">
    <property type="component" value="Unassembled WGS sequence"/>
</dbReference>
<evidence type="ECO:0000256" key="1">
    <source>
        <dbReference type="ARBA" id="ARBA00022884"/>
    </source>
</evidence>
<dbReference type="EMBL" id="BMAR01000001">
    <property type="protein sequence ID" value="GFR41337.1"/>
    <property type="molecule type" value="Genomic_DNA"/>
</dbReference>
<comment type="similarity">
    <text evidence="2">Belongs to the TlyA family.</text>
</comment>
<protein>
    <recommendedName>
        <fullName evidence="5">RNA-binding S4 domain-containing protein</fullName>
    </recommendedName>
</protein>
<name>A0AAD3DJ35_9CHLO</name>
<dbReference type="PANTHER" id="PTHR32319:SF0">
    <property type="entry name" value="BACTERIAL HEMOLYSIN-LIKE PROTEIN"/>
    <property type="match status" value="1"/>
</dbReference>
<dbReference type="InterPro" id="IPR029063">
    <property type="entry name" value="SAM-dependent_MTases_sf"/>
</dbReference>
<dbReference type="Gene3D" id="3.10.290.10">
    <property type="entry name" value="RNA-binding S4 domain"/>
    <property type="match status" value="1"/>
</dbReference>
<reference evidence="6 7" key="1">
    <citation type="journal article" date="2021" name="Sci. Rep.">
        <title>Genome sequencing of the multicellular alga Astrephomene provides insights into convergent evolution of germ-soma differentiation.</title>
        <authorList>
            <person name="Yamashita S."/>
            <person name="Yamamoto K."/>
            <person name="Matsuzaki R."/>
            <person name="Suzuki S."/>
            <person name="Yamaguchi H."/>
            <person name="Hirooka S."/>
            <person name="Minakuchi Y."/>
            <person name="Miyagishima S."/>
            <person name="Kawachi M."/>
            <person name="Toyoda A."/>
            <person name="Nozaki H."/>
        </authorList>
    </citation>
    <scope>NUCLEOTIDE SEQUENCE [LARGE SCALE GENOMIC DNA]</scope>
    <source>
        <strain evidence="6 7">NIES-4017</strain>
    </source>
</reference>
<proteinExistence type="inferred from homology"/>
<organism evidence="6 7">
    <name type="scientific">Astrephomene gubernaculifera</name>
    <dbReference type="NCBI Taxonomy" id="47775"/>
    <lineage>
        <taxon>Eukaryota</taxon>
        <taxon>Viridiplantae</taxon>
        <taxon>Chlorophyta</taxon>
        <taxon>core chlorophytes</taxon>
        <taxon>Chlorophyceae</taxon>
        <taxon>CS clade</taxon>
        <taxon>Chlamydomonadales</taxon>
        <taxon>Astrephomenaceae</taxon>
        <taxon>Astrephomene</taxon>
    </lineage>
</organism>
<feature type="non-terminal residue" evidence="6">
    <location>
        <position position="388"/>
    </location>
</feature>
<dbReference type="InterPro" id="IPR002942">
    <property type="entry name" value="S4_RNA-bd"/>
</dbReference>
<feature type="domain" description="RNA-binding S4" evidence="5">
    <location>
        <begin position="123"/>
        <end position="192"/>
    </location>
</feature>
<dbReference type="AlphaFoldDB" id="A0AAD3DJ35"/>